<gene>
    <name evidence="2" type="ORF">WJX72_003915</name>
</gene>
<proteinExistence type="predicted"/>
<feature type="chain" id="PRO_5043598258" description="Secreted protein" evidence="1">
    <location>
        <begin position="16"/>
        <end position="91"/>
    </location>
</feature>
<name>A0AAW1P802_9CHLO</name>
<comment type="caution">
    <text evidence="2">The sequence shown here is derived from an EMBL/GenBank/DDBJ whole genome shotgun (WGS) entry which is preliminary data.</text>
</comment>
<accession>A0AAW1P802</accession>
<evidence type="ECO:0000313" key="2">
    <source>
        <dbReference type="EMBL" id="KAK9803909.1"/>
    </source>
</evidence>
<organism evidence="2 3">
    <name type="scientific">[Myrmecia] bisecta</name>
    <dbReference type="NCBI Taxonomy" id="41462"/>
    <lineage>
        <taxon>Eukaryota</taxon>
        <taxon>Viridiplantae</taxon>
        <taxon>Chlorophyta</taxon>
        <taxon>core chlorophytes</taxon>
        <taxon>Trebouxiophyceae</taxon>
        <taxon>Trebouxiales</taxon>
        <taxon>Trebouxiaceae</taxon>
        <taxon>Myrmecia</taxon>
    </lineage>
</organism>
<reference evidence="2 3" key="1">
    <citation type="journal article" date="2024" name="Nat. Commun.">
        <title>Phylogenomics reveals the evolutionary origins of lichenization in chlorophyte algae.</title>
        <authorList>
            <person name="Puginier C."/>
            <person name="Libourel C."/>
            <person name="Otte J."/>
            <person name="Skaloud P."/>
            <person name="Haon M."/>
            <person name="Grisel S."/>
            <person name="Petersen M."/>
            <person name="Berrin J.G."/>
            <person name="Delaux P.M."/>
            <person name="Dal Grande F."/>
            <person name="Keller J."/>
        </authorList>
    </citation>
    <scope>NUCLEOTIDE SEQUENCE [LARGE SCALE GENOMIC DNA]</scope>
    <source>
        <strain evidence="2 3">SAG 2043</strain>
    </source>
</reference>
<protein>
    <recommendedName>
        <fullName evidence="4">Secreted protein</fullName>
    </recommendedName>
</protein>
<evidence type="ECO:0008006" key="4">
    <source>
        <dbReference type="Google" id="ProtNLM"/>
    </source>
</evidence>
<evidence type="ECO:0000256" key="1">
    <source>
        <dbReference type="SAM" id="SignalP"/>
    </source>
</evidence>
<dbReference type="PROSITE" id="PS51257">
    <property type="entry name" value="PROKAR_LIPOPROTEIN"/>
    <property type="match status" value="1"/>
</dbReference>
<keyword evidence="1" id="KW-0732">Signal</keyword>
<dbReference type="EMBL" id="JALJOR010000019">
    <property type="protein sequence ID" value="KAK9803909.1"/>
    <property type="molecule type" value="Genomic_DNA"/>
</dbReference>
<evidence type="ECO:0000313" key="3">
    <source>
        <dbReference type="Proteomes" id="UP001489004"/>
    </source>
</evidence>
<feature type="signal peptide" evidence="1">
    <location>
        <begin position="1"/>
        <end position="15"/>
    </location>
</feature>
<sequence>MRLMTFCAAAWLVSCAPCCLDTYAVPASERPEADSELSFSTNARRCRRCLLGHALNLRTATMASIHDLHDKLLSLILAKASGSAAVQRLVC</sequence>
<dbReference type="AlphaFoldDB" id="A0AAW1P802"/>
<keyword evidence="3" id="KW-1185">Reference proteome</keyword>
<dbReference type="Proteomes" id="UP001489004">
    <property type="component" value="Unassembled WGS sequence"/>
</dbReference>